<proteinExistence type="predicted"/>
<comment type="catalytic activity">
    <reaction evidence="3">
        <text>an N-acyl-L-alpha-aminoacyl-tRNA + H2O = an N-acyl-L-amino acid + a tRNA + H(+)</text>
        <dbReference type="Rhea" id="RHEA:54448"/>
        <dbReference type="Rhea" id="RHEA-COMP:10123"/>
        <dbReference type="Rhea" id="RHEA-COMP:13883"/>
        <dbReference type="ChEBI" id="CHEBI:15377"/>
        <dbReference type="ChEBI" id="CHEBI:15378"/>
        <dbReference type="ChEBI" id="CHEBI:59874"/>
        <dbReference type="ChEBI" id="CHEBI:78442"/>
        <dbReference type="ChEBI" id="CHEBI:138191"/>
        <dbReference type="EC" id="3.1.1.29"/>
    </reaction>
</comment>
<dbReference type="AlphaFoldDB" id="I7LB30"/>
<dbReference type="EC" id="3.1.1.29" evidence="1"/>
<gene>
    <name evidence="4" type="ORF">BN46_0015</name>
    <name evidence="5" type="ORF">HMPREF9719_00568</name>
</gene>
<dbReference type="eggNOG" id="COG1990">
    <property type="taxonomic scope" value="Bacteria"/>
</dbReference>
<dbReference type="PATRIC" id="fig|883169.3.peg.537"/>
<dbReference type="OrthoDB" id="5184773at2"/>
<dbReference type="RefSeq" id="WP_004600458.1">
    <property type="nucleotide sequence ID" value="NZ_HF541865.1"/>
</dbReference>
<dbReference type="HOGENOM" id="CLU_090594_0_0_11"/>
<evidence type="ECO:0000313" key="6">
    <source>
        <dbReference type="Proteomes" id="UP000006078"/>
    </source>
</evidence>
<dbReference type="EMBL" id="CAJZ01000001">
    <property type="protein sequence ID" value="CCI82774.1"/>
    <property type="molecule type" value="Genomic_DNA"/>
</dbReference>
<dbReference type="GO" id="GO:0004045">
    <property type="term" value="F:peptidyl-tRNA hydrolase activity"/>
    <property type="evidence" value="ECO:0007669"/>
    <property type="project" value="UniProtKB-EC"/>
</dbReference>
<dbReference type="Pfam" id="PF01981">
    <property type="entry name" value="PTH2"/>
    <property type="match status" value="1"/>
</dbReference>
<dbReference type="Proteomes" id="UP000011016">
    <property type="component" value="Unassembled WGS sequence"/>
</dbReference>
<comment type="caution">
    <text evidence="4">The sequence shown here is derived from an EMBL/GenBank/DDBJ whole genome shotgun (WGS) entry which is preliminary data.</text>
</comment>
<name>I7LB30_9CORY</name>
<keyword evidence="6" id="KW-1185">Reference proteome</keyword>
<protein>
    <recommendedName>
        <fullName evidence="1">peptidyl-tRNA hydrolase</fullName>
        <ecNumber evidence="1">3.1.1.29</ecNumber>
    </recommendedName>
</protein>
<dbReference type="EMBL" id="AHAE01000031">
    <property type="protein sequence ID" value="EJZ82505.1"/>
    <property type="molecule type" value="Genomic_DNA"/>
</dbReference>
<dbReference type="SUPFAM" id="SSF102462">
    <property type="entry name" value="Peptidyl-tRNA hydrolase II"/>
    <property type="match status" value="1"/>
</dbReference>
<evidence type="ECO:0000313" key="7">
    <source>
        <dbReference type="Proteomes" id="UP000011016"/>
    </source>
</evidence>
<dbReference type="InterPro" id="IPR023476">
    <property type="entry name" value="Pep_tRNA_hydro_II_dom_sf"/>
</dbReference>
<dbReference type="InterPro" id="IPR002833">
    <property type="entry name" value="PTH2"/>
</dbReference>
<reference evidence="4 7" key="1">
    <citation type="journal article" date="2012" name="J. Bacteriol.">
        <title>Draft Genome Sequence of Turicella otitidis ATCC 51513, Isolated from Middle Ear Fluid from a Child with Otitis Media.</title>
        <authorList>
            <person name="Brinkrolf K."/>
            <person name="Schneider J."/>
            <person name="Knecht M."/>
            <person name="Ruckert C."/>
            <person name="Tauch A."/>
        </authorList>
    </citation>
    <scope>NUCLEOTIDE SEQUENCE [LARGE SCALE GENOMIC DNA]</scope>
    <source>
        <strain evidence="4 7">ATCC 51513</strain>
    </source>
</reference>
<sequence>MESNASIERAHRLLAEGMGRDHVEDPDDPSTVWAMQLALRIPKADPPARSDLIAAAARAVVEVCLDERYAEQLSRWYGHRIRKVARRARNKAWDDAQDVPGHTVEAAGAAARAFVPATVSEVPKAVAKLQVKGTDLETDEPGAVEGEDPVVVLDGGLGLSAGKAAAQAGHASMLLCAAMPTDWVVDWAGRGLPLTAREVPHDVFARAAALDEAVPVVDAGFTEVDPDTTTALGLPAAGPLRGVS</sequence>
<reference evidence="5 6" key="2">
    <citation type="submission" date="2012-08" db="EMBL/GenBank/DDBJ databases">
        <title>The Genome Sequence of Turicella otitidis ATCC 51513.</title>
        <authorList>
            <consortium name="The Broad Institute Genome Sequencing Platform"/>
            <person name="Earl A."/>
            <person name="Ward D."/>
            <person name="Feldgarden M."/>
            <person name="Gevers D."/>
            <person name="Huys G."/>
            <person name="Walker B."/>
            <person name="Young S.K."/>
            <person name="Zeng Q."/>
            <person name="Gargeya S."/>
            <person name="Fitzgerald M."/>
            <person name="Haas B."/>
            <person name="Abouelleil A."/>
            <person name="Alvarado L."/>
            <person name="Arachchi H.M."/>
            <person name="Berlin A.M."/>
            <person name="Chapman S.B."/>
            <person name="Goldberg J."/>
            <person name="Griggs A."/>
            <person name="Gujja S."/>
            <person name="Hansen M."/>
            <person name="Howarth C."/>
            <person name="Imamovic A."/>
            <person name="Larimer J."/>
            <person name="McCowen C."/>
            <person name="Montmayeur A."/>
            <person name="Murphy C."/>
            <person name="Neiman D."/>
            <person name="Pearson M."/>
            <person name="Priest M."/>
            <person name="Roberts A."/>
            <person name="Saif S."/>
            <person name="Shea T."/>
            <person name="Sisk P."/>
            <person name="Sykes S."/>
            <person name="Wortman J."/>
            <person name="Nusbaum C."/>
            <person name="Birren B."/>
        </authorList>
    </citation>
    <scope>NUCLEOTIDE SEQUENCE [LARGE SCALE GENOMIC DNA]</scope>
    <source>
        <strain evidence="5 6">ATCC 51513</strain>
    </source>
</reference>
<evidence type="ECO:0000313" key="5">
    <source>
        <dbReference type="EMBL" id="EJZ82505.1"/>
    </source>
</evidence>
<evidence type="ECO:0000256" key="2">
    <source>
        <dbReference type="ARBA" id="ARBA00022801"/>
    </source>
</evidence>
<dbReference type="STRING" id="29321.AAV33_03915"/>
<keyword evidence="2" id="KW-0378">Hydrolase</keyword>
<evidence type="ECO:0000313" key="4">
    <source>
        <dbReference type="EMBL" id="CCI82774.1"/>
    </source>
</evidence>
<evidence type="ECO:0000256" key="3">
    <source>
        <dbReference type="ARBA" id="ARBA00048707"/>
    </source>
</evidence>
<accession>I7LB30</accession>
<dbReference type="Gene3D" id="3.40.1490.10">
    <property type="entry name" value="Bit1"/>
    <property type="match status" value="1"/>
</dbReference>
<dbReference type="Proteomes" id="UP000006078">
    <property type="component" value="Unassembled WGS sequence"/>
</dbReference>
<evidence type="ECO:0000256" key="1">
    <source>
        <dbReference type="ARBA" id="ARBA00013260"/>
    </source>
</evidence>
<organism evidence="4 7">
    <name type="scientific">Corynebacterium otitidis ATCC 51513</name>
    <dbReference type="NCBI Taxonomy" id="883169"/>
    <lineage>
        <taxon>Bacteria</taxon>
        <taxon>Bacillati</taxon>
        <taxon>Actinomycetota</taxon>
        <taxon>Actinomycetes</taxon>
        <taxon>Mycobacteriales</taxon>
        <taxon>Corynebacteriaceae</taxon>
        <taxon>Corynebacterium</taxon>
    </lineage>
</organism>